<sequence length="550" mass="61766">MASVPSQPLAYYRPSPVRGQLEPYDPRTRTGTRWLQCTDTPSELRVLLPPRTAQLYAQLLKAETDELARGGSAAWDRILQIRHLKERMLRKCQRISRMVAPAPHNLPFRDIRAPPDFRLKEMEKWLKTEESSKGISQGAKRYNAEAEKTRLHSPHSARSAQLTTHTQHVQAASHTPSSRSSRAGQASRSPISQRIPSRTSATVKRRSSTSSQSTTHSHSPAHSRTSSGTQTFKQNTYPSLTGAARAAYLSPVVEERSTMTSPPLSNPHSGSHEHSSERRLEALVGHAVRPNVISPDPLPRLYRPPSINLSAPPLEMPYPVTEMPVPQPAVVEEPQTIYADSELSSIPPSLPPKEPLAPGSYADFQQGLEEGLVRPMLPRRRSSLKQPTGRSSNGAAQKVVSWAMDRDWSVHMSKFDHIVYATEIAGNALEEARTKFQQEIADVRNLRQNITAALDRLRLETDRLQFEEDALRAQEEKLTTSFEQYQEKENQYKDTGQYIAPHISVYSCTYVLILKMTRRRNYLRAAKAALEEAKRVVMAADNNRDSEVLS</sequence>
<feature type="region of interest" description="Disordered" evidence="2">
    <location>
        <begin position="342"/>
        <end position="361"/>
    </location>
</feature>
<dbReference type="OrthoDB" id="3258282at2759"/>
<feature type="compositionally biased region" description="Low complexity" evidence="2">
    <location>
        <begin position="208"/>
        <end position="227"/>
    </location>
</feature>
<reference evidence="3 4" key="1">
    <citation type="submission" date="2019-02" db="EMBL/GenBank/DDBJ databases">
        <title>Genome sequencing of the rare red list fungi Bondarzewia mesenterica.</title>
        <authorList>
            <person name="Buettner E."/>
            <person name="Kellner H."/>
        </authorList>
    </citation>
    <scope>NUCLEOTIDE SEQUENCE [LARGE SCALE GENOMIC DNA]</scope>
    <source>
        <strain evidence="3 4">DSM 108281</strain>
    </source>
</reference>
<dbReference type="AlphaFoldDB" id="A0A4S4M5H9"/>
<feature type="coiled-coil region" evidence="1">
    <location>
        <begin position="429"/>
        <end position="491"/>
    </location>
</feature>
<feature type="compositionally biased region" description="Polar residues" evidence="2">
    <location>
        <begin position="384"/>
        <end position="395"/>
    </location>
</feature>
<evidence type="ECO:0000256" key="2">
    <source>
        <dbReference type="SAM" id="MobiDB-lite"/>
    </source>
</evidence>
<comment type="caution">
    <text evidence="3">The sequence shown here is derived from an EMBL/GenBank/DDBJ whole genome shotgun (WGS) entry which is preliminary data.</text>
</comment>
<protein>
    <submittedName>
        <fullName evidence="3">Uncharacterized protein</fullName>
    </submittedName>
</protein>
<feature type="region of interest" description="Disordered" evidence="2">
    <location>
        <begin position="253"/>
        <end position="278"/>
    </location>
</feature>
<feature type="region of interest" description="Disordered" evidence="2">
    <location>
        <begin position="127"/>
        <end position="235"/>
    </location>
</feature>
<feature type="compositionally biased region" description="Low complexity" evidence="2">
    <location>
        <begin position="177"/>
        <end position="200"/>
    </location>
</feature>
<evidence type="ECO:0000256" key="1">
    <source>
        <dbReference type="SAM" id="Coils"/>
    </source>
</evidence>
<dbReference type="EMBL" id="SGPL01000037">
    <property type="protein sequence ID" value="THH19738.1"/>
    <property type="molecule type" value="Genomic_DNA"/>
</dbReference>
<accession>A0A4S4M5H9</accession>
<proteinExistence type="predicted"/>
<evidence type="ECO:0000313" key="4">
    <source>
        <dbReference type="Proteomes" id="UP000310158"/>
    </source>
</evidence>
<feature type="compositionally biased region" description="Polar residues" evidence="2">
    <location>
        <begin position="156"/>
        <end position="176"/>
    </location>
</feature>
<dbReference type="Proteomes" id="UP000310158">
    <property type="component" value="Unassembled WGS sequence"/>
</dbReference>
<keyword evidence="4" id="KW-1185">Reference proteome</keyword>
<name>A0A4S4M5H9_9AGAM</name>
<feature type="compositionally biased region" description="Polar residues" evidence="2">
    <location>
        <begin position="258"/>
        <end position="267"/>
    </location>
</feature>
<keyword evidence="1" id="KW-0175">Coiled coil</keyword>
<evidence type="ECO:0000313" key="3">
    <source>
        <dbReference type="EMBL" id="THH19738.1"/>
    </source>
</evidence>
<organism evidence="3 4">
    <name type="scientific">Bondarzewia mesenterica</name>
    <dbReference type="NCBI Taxonomy" id="1095465"/>
    <lineage>
        <taxon>Eukaryota</taxon>
        <taxon>Fungi</taxon>
        <taxon>Dikarya</taxon>
        <taxon>Basidiomycota</taxon>
        <taxon>Agaricomycotina</taxon>
        <taxon>Agaricomycetes</taxon>
        <taxon>Russulales</taxon>
        <taxon>Bondarzewiaceae</taxon>
        <taxon>Bondarzewia</taxon>
    </lineage>
</organism>
<gene>
    <name evidence="3" type="ORF">EW146_g1500</name>
</gene>
<feature type="region of interest" description="Disordered" evidence="2">
    <location>
        <begin position="372"/>
        <end position="397"/>
    </location>
</feature>